<reference evidence="7 8" key="1">
    <citation type="submission" date="2023-02" db="EMBL/GenBank/DDBJ databases">
        <title>Genome sequence of Lentisphaera profundi SAORIC-696.</title>
        <authorList>
            <person name="Kim e."/>
            <person name="Cho J.-C."/>
            <person name="Choi A."/>
            <person name="Kang I."/>
        </authorList>
    </citation>
    <scope>NUCLEOTIDE SEQUENCE [LARGE SCALE GENOMIC DNA]</scope>
    <source>
        <strain evidence="7 8">SAORIC-696</strain>
    </source>
</reference>
<gene>
    <name evidence="7" type="ORF">PQO03_03965</name>
</gene>
<comment type="similarity">
    <text evidence="4">Belongs to the bacterial secretin family.</text>
</comment>
<dbReference type="InterPro" id="IPR001775">
    <property type="entry name" value="GspD/PilQ"/>
</dbReference>
<evidence type="ECO:0000256" key="3">
    <source>
        <dbReference type="ARBA" id="ARBA00023136"/>
    </source>
</evidence>
<dbReference type="InterPro" id="IPR004846">
    <property type="entry name" value="T2SS/T3SS_dom"/>
</dbReference>
<protein>
    <recommendedName>
        <fullName evidence="6">Type II/III secretion system secretin-like domain-containing protein</fullName>
    </recommendedName>
</protein>
<sequence>MKKQFTLIFFLLSFLNAKNMDNIEVIDIQDSTLPSLIRLISENNDINIVTSIKARNTKISTYLKNIHPIVALEEICSSHNLWLQKDPIKNIYRIYSLDEYKKSVLKFSEEIKVYDLKYPNSKTISKSIFELFPARVLYYDSDTDELDDEIDEIETRLKKMMIFEERQNTSETNNLAGAISNSRNNNDNNNNDDNENSSNGGPVKVTLPEKEGHETFDLTSEIIHQINTADSIEEIRDIISNQGVFINSRIYLSSIETKNQMILRTGDREAMEKIDQLIKKLDTPSPMVLLEMKILAVRLDDNFESAFDLAYNDGTTGITLGSGLIQQAGAFNYSYINDKFAAALTLLEEDSKVRTLATPVILTLNREVSKFFNGNAAVPILTNFQGEAGTTVTGDGTVVSNVPSPQYDNRDIGSTLKVSPTINADRTVQLQISSIESEVDTNSATVLIASGDTYITQAVDTEKRRSFTGTVLAYDGKMIAVGGIIKETEIEIESGVPILRDIPLLDYFFEDKKIVKQREEILLLIKPYIIYSEEDHEKLSEELINRVSEHPNAQGQKDKLNPLLEKD</sequence>
<dbReference type="Pfam" id="PF00263">
    <property type="entry name" value="Secretin"/>
    <property type="match status" value="1"/>
</dbReference>
<dbReference type="EMBL" id="CP117811">
    <property type="protein sequence ID" value="WDE97112.1"/>
    <property type="molecule type" value="Genomic_DNA"/>
</dbReference>
<feature type="region of interest" description="Disordered" evidence="5">
    <location>
        <begin position="168"/>
        <end position="207"/>
    </location>
</feature>
<evidence type="ECO:0000256" key="1">
    <source>
        <dbReference type="ARBA" id="ARBA00004370"/>
    </source>
</evidence>
<evidence type="ECO:0000256" key="4">
    <source>
        <dbReference type="RuleBase" id="RU004003"/>
    </source>
</evidence>
<evidence type="ECO:0000256" key="5">
    <source>
        <dbReference type="SAM" id="MobiDB-lite"/>
    </source>
</evidence>
<dbReference type="Proteomes" id="UP001214250">
    <property type="component" value="Chromosome 1"/>
</dbReference>
<evidence type="ECO:0000256" key="2">
    <source>
        <dbReference type="ARBA" id="ARBA00022729"/>
    </source>
</evidence>
<feature type="compositionally biased region" description="Basic and acidic residues" evidence="5">
    <location>
        <begin position="556"/>
        <end position="567"/>
    </location>
</feature>
<feature type="region of interest" description="Disordered" evidence="5">
    <location>
        <begin position="548"/>
        <end position="567"/>
    </location>
</feature>
<proteinExistence type="inferred from homology"/>
<dbReference type="InterPro" id="IPR050810">
    <property type="entry name" value="Bact_Secretion_Sys_Channel"/>
</dbReference>
<evidence type="ECO:0000313" key="7">
    <source>
        <dbReference type="EMBL" id="WDE97112.1"/>
    </source>
</evidence>
<evidence type="ECO:0000259" key="6">
    <source>
        <dbReference type="Pfam" id="PF00263"/>
    </source>
</evidence>
<feature type="domain" description="Type II/III secretion system secretin-like" evidence="6">
    <location>
        <begin position="347"/>
        <end position="530"/>
    </location>
</feature>
<comment type="subcellular location">
    <subcellularLocation>
        <location evidence="1">Membrane</location>
    </subcellularLocation>
</comment>
<dbReference type="PANTHER" id="PTHR30332:SF24">
    <property type="entry name" value="SECRETIN GSPD-RELATED"/>
    <property type="match status" value="1"/>
</dbReference>
<organism evidence="7 8">
    <name type="scientific">Lentisphaera profundi</name>
    <dbReference type="NCBI Taxonomy" id="1658616"/>
    <lineage>
        <taxon>Bacteria</taxon>
        <taxon>Pseudomonadati</taxon>
        <taxon>Lentisphaerota</taxon>
        <taxon>Lentisphaeria</taxon>
        <taxon>Lentisphaerales</taxon>
        <taxon>Lentisphaeraceae</taxon>
        <taxon>Lentisphaera</taxon>
    </lineage>
</organism>
<feature type="compositionally biased region" description="Low complexity" evidence="5">
    <location>
        <begin position="180"/>
        <end position="189"/>
    </location>
</feature>
<name>A0ABY7VSU1_9BACT</name>
<dbReference type="PRINTS" id="PR00811">
    <property type="entry name" value="BCTERIALGSPD"/>
</dbReference>
<dbReference type="RefSeq" id="WP_274151300.1">
    <property type="nucleotide sequence ID" value="NZ_CP117811.1"/>
</dbReference>
<keyword evidence="8" id="KW-1185">Reference proteome</keyword>
<accession>A0ABY7VSU1</accession>
<keyword evidence="2" id="KW-0732">Signal</keyword>
<evidence type="ECO:0000313" key="8">
    <source>
        <dbReference type="Proteomes" id="UP001214250"/>
    </source>
</evidence>
<dbReference type="PANTHER" id="PTHR30332">
    <property type="entry name" value="PROBABLE GENERAL SECRETION PATHWAY PROTEIN D"/>
    <property type="match status" value="1"/>
</dbReference>
<keyword evidence="3" id="KW-0472">Membrane</keyword>